<dbReference type="Gene3D" id="2.60.40.10">
    <property type="entry name" value="Immunoglobulins"/>
    <property type="match status" value="1"/>
</dbReference>
<dbReference type="Bgee" id="ENSGACG00000005241">
    <property type="expression patterns" value="Expressed in spleen and 5 other cell types or tissues"/>
</dbReference>
<name>G3NNL4_GASAC</name>
<proteinExistence type="predicted"/>
<dbReference type="InterPro" id="IPR013783">
    <property type="entry name" value="Ig-like_fold"/>
</dbReference>
<dbReference type="OMA" id="ENHAFHY"/>
<dbReference type="eggNOG" id="ENOG502SRAE">
    <property type="taxonomic scope" value="Eukaryota"/>
</dbReference>
<dbReference type="Ensembl" id="ENSGACT00000006946.1">
    <property type="protein sequence ID" value="ENSGACP00000006928.1"/>
    <property type="gene ID" value="ENSGACG00000005241.1"/>
</dbReference>
<protein>
    <recommendedName>
        <fullName evidence="3">Immunoglobulin V-set domain-containing protein</fullName>
    </recommendedName>
</protein>
<organism evidence="2">
    <name type="scientific">Gasterosteus aculeatus</name>
    <name type="common">Three-spined stickleback</name>
    <dbReference type="NCBI Taxonomy" id="69293"/>
    <lineage>
        <taxon>Eukaryota</taxon>
        <taxon>Metazoa</taxon>
        <taxon>Chordata</taxon>
        <taxon>Craniata</taxon>
        <taxon>Vertebrata</taxon>
        <taxon>Euteleostomi</taxon>
        <taxon>Actinopterygii</taxon>
        <taxon>Neopterygii</taxon>
        <taxon>Teleostei</taxon>
        <taxon>Neoteleostei</taxon>
        <taxon>Acanthomorphata</taxon>
        <taxon>Eupercaria</taxon>
        <taxon>Perciformes</taxon>
        <taxon>Cottioidei</taxon>
        <taxon>Gasterosteales</taxon>
        <taxon>Gasterosteidae</taxon>
        <taxon>Gasterosteus</taxon>
    </lineage>
</organism>
<evidence type="ECO:0000256" key="1">
    <source>
        <dbReference type="SAM" id="Phobius"/>
    </source>
</evidence>
<evidence type="ECO:0000313" key="2">
    <source>
        <dbReference type="Ensembl" id="ENSGACP00000006928.1"/>
    </source>
</evidence>
<evidence type="ECO:0008006" key="3">
    <source>
        <dbReference type="Google" id="ProtNLM"/>
    </source>
</evidence>
<dbReference type="GO" id="GO:0002250">
    <property type="term" value="P:adaptive immune response"/>
    <property type="evidence" value="ECO:0007669"/>
    <property type="project" value="InterPro"/>
</dbReference>
<accession>G3NNL4</accession>
<dbReference type="AlphaFoldDB" id="G3NNL4"/>
<dbReference type="PANTHER" id="PTHR15343">
    <property type="entry name" value="CD7"/>
    <property type="match status" value="1"/>
</dbReference>
<dbReference type="STRING" id="69293.ENSGACP00000006928"/>
<keyword evidence="1" id="KW-0812">Transmembrane</keyword>
<reference evidence="2" key="2">
    <citation type="submission" date="2024-04" db="UniProtKB">
        <authorList>
            <consortium name="Ensembl"/>
        </authorList>
    </citation>
    <scope>IDENTIFICATION</scope>
</reference>
<dbReference type="InterPro" id="IPR039090">
    <property type="entry name" value="CD7"/>
</dbReference>
<reference evidence="2" key="1">
    <citation type="submission" date="2006-01" db="EMBL/GenBank/DDBJ databases">
        <authorList>
            <person name="Lindblad-Toh K."/>
            <person name="Mauceli E."/>
            <person name="Grabherr M."/>
            <person name="Chang J.L."/>
            <person name="Lander E.S."/>
        </authorList>
    </citation>
    <scope>NUCLEOTIDE SEQUENCE [LARGE SCALE GENOMIC DNA]</scope>
</reference>
<feature type="transmembrane region" description="Helical" evidence="1">
    <location>
        <begin position="133"/>
        <end position="155"/>
    </location>
</feature>
<dbReference type="GO" id="GO:0016020">
    <property type="term" value="C:membrane"/>
    <property type="evidence" value="ECO:0007669"/>
    <property type="project" value="InterPro"/>
</dbReference>
<sequence>MRVNSSAEITCSTSLSDLRGLSLQQGFPEMKKIMYVDIKNRLVNKETRAAAFAGRVHVAPHQKIREGHSFTFRLSRLGPEDTNVYLCSWNFLKKDMSLIEKLHSPGTVVIIREKDPQEQCKGHMFDRILLDRILLALSVTGLFIVMILCIGALIVRRKRFQRRFRPAGAAIPPRPNRPQLVCPQHQVQHRPYTSLHSTDFRGILTC</sequence>
<dbReference type="PANTHER" id="PTHR15343:SF0">
    <property type="entry name" value="T-CELL ANTIGEN CD7"/>
    <property type="match status" value="1"/>
</dbReference>
<keyword evidence="1" id="KW-1133">Transmembrane helix</keyword>
<keyword evidence="1" id="KW-0472">Membrane</keyword>
<dbReference type="GO" id="GO:0038023">
    <property type="term" value="F:signaling receptor activity"/>
    <property type="evidence" value="ECO:0007669"/>
    <property type="project" value="InterPro"/>
</dbReference>
<dbReference type="InParanoid" id="G3NNL4"/>